<dbReference type="EMBL" id="CP036264">
    <property type="protein sequence ID" value="QEG01004.1"/>
    <property type="molecule type" value="Genomic_DNA"/>
</dbReference>
<organism evidence="2 3">
    <name type="scientific">Stieleria maiorica</name>
    <dbReference type="NCBI Taxonomy" id="2795974"/>
    <lineage>
        <taxon>Bacteria</taxon>
        <taxon>Pseudomonadati</taxon>
        <taxon>Planctomycetota</taxon>
        <taxon>Planctomycetia</taxon>
        <taxon>Pirellulales</taxon>
        <taxon>Pirellulaceae</taxon>
        <taxon>Stieleria</taxon>
    </lineage>
</organism>
<dbReference type="CDD" id="cd00688">
    <property type="entry name" value="ISOPREN_C2_like"/>
    <property type="match status" value="1"/>
</dbReference>
<keyword evidence="3" id="KW-1185">Reference proteome</keyword>
<feature type="signal peptide" evidence="1">
    <location>
        <begin position="1"/>
        <end position="20"/>
    </location>
</feature>
<reference evidence="2 3" key="1">
    <citation type="submission" date="2019-02" db="EMBL/GenBank/DDBJ databases">
        <title>Planctomycetal bacteria perform biofilm scaping via a novel small molecule.</title>
        <authorList>
            <person name="Jeske O."/>
            <person name="Boedeker C."/>
            <person name="Wiegand S."/>
            <person name="Breitling P."/>
            <person name="Kallscheuer N."/>
            <person name="Jogler M."/>
            <person name="Rohde M."/>
            <person name="Petersen J."/>
            <person name="Medema M.H."/>
            <person name="Surup F."/>
            <person name="Jogler C."/>
        </authorList>
    </citation>
    <scope>NUCLEOTIDE SEQUENCE [LARGE SCALE GENOMIC DNA]</scope>
    <source>
        <strain evidence="2 3">Mal15</strain>
    </source>
</reference>
<protein>
    <recommendedName>
        <fullName evidence="4">Prenyltransferase and squalene oxidase repeat protein</fullName>
    </recommendedName>
</protein>
<evidence type="ECO:0000313" key="2">
    <source>
        <dbReference type="EMBL" id="QEG01004.1"/>
    </source>
</evidence>
<evidence type="ECO:0000313" key="3">
    <source>
        <dbReference type="Proteomes" id="UP000321353"/>
    </source>
</evidence>
<name>A0A5B9MJF8_9BACT</name>
<dbReference type="Gene3D" id="1.50.10.20">
    <property type="match status" value="1"/>
</dbReference>
<proteinExistence type="predicted"/>
<dbReference type="AlphaFoldDB" id="A0A5B9MJF8"/>
<accession>A0A5B9MJF8</accession>
<feature type="chain" id="PRO_5022791718" description="Prenyltransferase and squalene oxidase repeat protein" evidence="1">
    <location>
        <begin position="21"/>
        <end position="356"/>
    </location>
</feature>
<dbReference type="KEGG" id="smam:Mal15_50800"/>
<dbReference type="InterPro" id="IPR008930">
    <property type="entry name" value="Terpenoid_cyclase/PrenylTrfase"/>
</dbReference>
<evidence type="ECO:0000256" key="1">
    <source>
        <dbReference type="SAM" id="SignalP"/>
    </source>
</evidence>
<keyword evidence="1" id="KW-0732">Signal</keyword>
<sequence precursor="true">MFKSHCISITLSLACLFAEAANGQSQRSDTVGSVTNRISDQSVGDFEPDYTAICTLATLRMRALSAPSPSMDSGLDELANALDSDSDLMPDGRETLGLSFALLALSEGNSSGRYDRQIRSTIRRIEQLQWTPRRKCQQDDFRFGGVGYRRVSAPDLYHTALAIQALRQAGVPSNSPFMKRAVVFFTRCQRLDCERSASVSRNSGGFVIDPFTGRTEHPCGGLTCAGIKGLILCGVPPTDRRIKSAAAWLSQNYTLSENPGIGDPKSRLYDYYWSFATAMNLLGRETIVDANQIDHEWRTELIDAIRLRQQADGSWANPDESEHLRETMPFFTTSLALLTLAETLADRPDLTSSSNP</sequence>
<evidence type="ECO:0008006" key="4">
    <source>
        <dbReference type="Google" id="ProtNLM"/>
    </source>
</evidence>
<dbReference type="Proteomes" id="UP000321353">
    <property type="component" value="Chromosome"/>
</dbReference>
<dbReference type="SUPFAM" id="SSF48239">
    <property type="entry name" value="Terpenoid cyclases/Protein prenyltransferases"/>
    <property type="match status" value="1"/>
</dbReference>
<dbReference type="PROSITE" id="PS51257">
    <property type="entry name" value="PROKAR_LIPOPROTEIN"/>
    <property type="match status" value="1"/>
</dbReference>
<gene>
    <name evidence="2" type="ORF">Mal15_50800</name>
</gene>